<sequence>MRRADWNESRAVHDTVRTRSITTRWGVERRELHCHEHSSDSGNPGRVFLPSSSTCAGAAPMVIQRLREAIRWERSVRSQVCICIRPFARRDPSPSSKTRQASNIDRRTTHVCRGSRTTQHSL</sequence>
<protein>
    <submittedName>
        <fullName evidence="2">Uncharacterized protein</fullName>
    </submittedName>
</protein>
<accession>A0A9P5ZJU7</accession>
<name>A0A9P5ZJU7_PLEER</name>
<feature type="compositionally biased region" description="Polar residues" evidence="1">
    <location>
        <begin position="93"/>
        <end position="103"/>
    </location>
</feature>
<comment type="caution">
    <text evidence="2">The sequence shown here is derived from an EMBL/GenBank/DDBJ whole genome shotgun (WGS) entry which is preliminary data.</text>
</comment>
<organism evidence="2 3">
    <name type="scientific">Pleurotus eryngii</name>
    <name type="common">Boletus of the steppes</name>
    <dbReference type="NCBI Taxonomy" id="5323"/>
    <lineage>
        <taxon>Eukaryota</taxon>
        <taxon>Fungi</taxon>
        <taxon>Dikarya</taxon>
        <taxon>Basidiomycota</taxon>
        <taxon>Agaricomycotina</taxon>
        <taxon>Agaricomycetes</taxon>
        <taxon>Agaricomycetidae</taxon>
        <taxon>Agaricales</taxon>
        <taxon>Pleurotineae</taxon>
        <taxon>Pleurotaceae</taxon>
        <taxon>Pleurotus</taxon>
    </lineage>
</organism>
<evidence type="ECO:0000313" key="3">
    <source>
        <dbReference type="Proteomes" id="UP000807025"/>
    </source>
</evidence>
<evidence type="ECO:0000313" key="2">
    <source>
        <dbReference type="EMBL" id="KAF9487171.1"/>
    </source>
</evidence>
<proteinExistence type="predicted"/>
<dbReference type="Proteomes" id="UP000807025">
    <property type="component" value="Unassembled WGS sequence"/>
</dbReference>
<gene>
    <name evidence="2" type="ORF">BDN71DRAFT_1458789</name>
</gene>
<keyword evidence="3" id="KW-1185">Reference proteome</keyword>
<feature type="region of interest" description="Disordered" evidence="1">
    <location>
        <begin position="88"/>
        <end position="122"/>
    </location>
</feature>
<evidence type="ECO:0000256" key="1">
    <source>
        <dbReference type="SAM" id="MobiDB-lite"/>
    </source>
</evidence>
<dbReference type="EMBL" id="MU154809">
    <property type="protein sequence ID" value="KAF9487171.1"/>
    <property type="molecule type" value="Genomic_DNA"/>
</dbReference>
<reference evidence="2" key="1">
    <citation type="submission" date="2020-11" db="EMBL/GenBank/DDBJ databases">
        <authorList>
            <consortium name="DOE Joint Genome Institute"/>
            <person name="Ahrendt S."/>
            <person name="Riley R."/>
            <person name="Andreopoulos W."/>
            <person name="Labutti K."/>
            <person name="Pangilinan J."/>
            <person name="Ruiz-Duenas F.J."/>
            <person name="Barrasa J.M."/>
            <person name="Sanchez-Garcia M."/>
            <person name="Camarero S."/>
            <person name="Miyauchi S."/>
            <person name="Serrano A."/>
            <person name="Linde D."/>
            <person name="Babiker R."/>
            <person name="Drula E."/>
            <person name="Ayuso-Fernandez I."/>
            <person name="Pacheco R."/>
            <person name="Padilla G."/>
            <person name="Ferreira P."/>
            <person name="Barriuso J."/>
            <person name="Kellner H."/>
            <person name="Castanera R."/>
            <person name="Alfaro M."/>
            <person name="Ramirez L."/>
            <person name="Pisabarro A.G."/>
            <person name="Kuo A."/>
            <person name="Tritt A."/>
            <person name="Lipzen A."/>
            <person name="He G."/>
            <person name="Yan M."/>
            <person name="Ng V."/>
            <person name="Cullen D."/>
            <person name="Martin F."/>
            <person name="Rosso M.-N."/>
            <person name="Henrissat B."/>
            <person name="Hibbett D."/>
            <person name="Martinez A.T."/>
            <person name="Grigoriev I.V."/>
        </authorList>
    </citation>
    <scope>NUCLEOTIDE SEQUENCE</scope>
    <source>
        <strain evidence="2">ATCC 90797</strain>
    </source>
</reference>
<dbReference type="AlphaFoldDB" id="A0A9P5ZJU7"/>